<comment type="caution">
    <text evidence="2">The sequence shown here is derived from an EMBL/GenBank/DDBJ whole genome shotgun (WGS) entry which is preliminary data.</text>
</comment>
<reference evidence="2 3" key="1">
    <citation type="submission" date="2018-06" db="EMBL/GenBank/DDBJ databases">
        <title>Genomic Encyclopedia of Archaeal and Bacterial Type Strains, Phase II (KMG-II): from individual species to whole genera.</title>
        <authorList>
            <person name="Goeker M."/>
        </authorList>
    </citation>
    <scope>NUCLEOTIDE SEQUENCE [LARGE SCALE GENOMIC DNA]</scope>
    <source>
        <strain evidence="2 3">DSM 19830</strain>
    </source>
</reference>
<sequence>MKNILTILFLSLVFTSCADLEEMNINPNLPTETHPQLLLTNVEWSVFRANGGTSPLYAQKMLVQTDGENTNQYYKWDRGSFGPYSVLRNVTKMIQEAERIEDPAYIALGKFFRSYYFFNLTLNFGDVPYTAALKGEIEEEYAPVYDDQEVVFKGILLELEEADKILSEQNTIIAGDIIYAGNVLSWRKLINAFRLKVLMTLSPKSASGEIDFSEFNTIFTNSPLMESEEESGQLVFLDQQNNRYPDFNSSGFSSGMYIDSTFIQRLQVRKDPRLFIYCTQTKSAKEAGKAIDDFSAYEGGDPAAPYAEVNEKATLGKVSKVNDRYHRDPINEPYKLLGYSEQQLILAEAAVRGWINADAEMLYEEGVKASFKFYEMYSEEYSSYVDSEAAIMYLNEPMNDFSKVTSDTDKIELIIMQKYLQSFFQLQWTSFYDHHRTGFPSFRRPEGVEIPYRWIYPQSEYNYNAENVTSAITKQFGAGNDNIHEMTWWIK</sequence>
<organism evidence="2 3">
    <name type="scientific">Algoriphagus chordae</name>
    <dbReference type="NCBI Taxonomy" id="237019"/>
    <lineage>
        <taxon>Bacteria</taxon>
        <taxon>Pseudomonadati</taxon>
        <taxon>Bacteroidota</taxon>
        <taxon>Cytophagia</taxon>
        <taxon>Cytophagales</taxon>
        <taxon>Cyclobacteriaceae</taxon>
        <taxon>Algoriphagus</taxon>
    </lineage>
</organism>
<name>A0A2W7QRA7_9BACT</name>
<accession>A0A2W7QRA7</accession>
<evidence type="ECO:0000313" key="3">
    <source>
        <dbReference type="Proteomes" id="UP000248882"/>
    </source>
</evidence>
<dbReference type="SUPFAM" id="SSF48452">
    <property type="entry name" value="TPR-like"/>
    <property type="match status" value="1"/>
</dbReference>
<dbReference type="InterPro" id="IPR011990">
    <property type="entry name" value="TPR-like_helical_dom_sf"/>
</dbReference>
<dbReference type="InterPro" id="IPR041662">
    <property type="entry name" value="SusD-like_2"/>
</dbReference>
<dbReference type="Gene3D" id="1.25.40.390">
    <property type="match status" value="1"/>
</dbReference>
<dbReference type="AlphaFoldDB" id="A0A2W7QRA7"/>
<dbReference type="Proteomes" id="UP000248882">
    <property type="component" value="Unassembled WGS sequence"/>
</dbReference>
<gene>
    <name evidence="2" type="ORF">LV85_02622</name>
</gene>
<evidence type="ECO:0000313" key="2">
    <source>
        <dbReference type="EMBL" id="PZX50521.1"/>
    </source>
</evidence>
<dbReference type="OrthoDB" id="973072at2"/>
<dbReference type="PROSITE" id="PS51257">
    <property type="entry name" value="PROKAR_LIPOPROTEIN"/>
    <property type="match status" value="1"/>
</dbReference>
<evidence type="ECO:0000256" key="1">
    <source>
        <dbReference type="SAM" id="SignalP"/>
    </source>
</evidence>
<keyword evidence="3" id="KW-1185">Reference proteome</keyword>
<dbReference type="RefSeq" id="WP_111320101.1">
    <property type="nucleotide sequence ID" value="NZ_QKZT01000011.1"/>
</dbReference>
<feature type="signal peptide" evidence="1">
    <location>
        <begin position="1"/>
        <end position="18"/>
    </location>
</feature>
<proteinExistence type="predicted"/>
<dbReference type="EMBL" id="QKZT01000011">
    <property type="protein sequence ID" value="PZX50521.1"/>
    <property type="molecule type" value="Genomic_DNA"/>
</dbReference>
<keyword evidence="1" id="KW-0732">Signal</keyword>
<dbReference type="Pfam" id="PF12771">
    <property type="entry name" value="SusD-like_2"/>
    <property type="match status" value="1"/>
</dbReference>
<dbReference type="CDD" id="cd08977">
    <property type="entry name" value="SusD"/>
    <property type="match status" value="1"/>
</dbReference>
<protein>
    <submittedName>
        <fullName evidence="2">SusD-like starch-binding protein associating with outer membrane</fullName>
    </submittedName>
</protein>
<feature type="chain" id="PRO_5016160125" evidence="1">
    <location>
        <begin position="19"/>
        <end position="491"/>
    </location>
</feature>